<dbReference type="GO" id="GO:0070475">
    <property type="term" value="P:rRNA base methylation"/>
    <property type="evidence" value="ECO:0007669"/>
    <property type="project" value="TreeGrafter"/>
</dbReference>
<organism evidence="7 8">
    <name type="scientific">Albugo candida</name>
    <dbReference type="NCBI Taxonomy" id="65357"/>
    <lineage>
        <taxon>Eukaryota</taxon>
        <taxon>Sar</taxon>
        <taxon>Stramenopiles</taxon>
        <taxon>Oomycota</taxon>
        <taxon>Peronosporomycetes</taxon>
        <taxon>Albuginales</taxon>
        <taxon>Albuginaceae</taxon>
        <taxon>Albugo</taxon>
    </lineage>
</organism>
<dbReference type="STRING" id="65357.A0A024FV26"/>
<dbReference type="PANTHER" id="PTHR13393:SF0">
    <property type="entry name" value="RNA N6-ADENOSINE-METHYLTRANSFERASE METTL16"/>
    <property type="match status" value="1"/>
</dbReference>
<evidence type="ECO:0000256" key="2">
    <source>
        <dbReference type="ARBA" id="ARBA00022603"/>
    </source>
</evidence>
<sequence>MSQSTQNGFHERNRYRKSPPDFYALAQKFPALLPHLRNVDATRKSAGFAWDDPYALRELTTVLLKHDFGVKWTMPINRLCPPVPNRLNYLHWIEELVEKADREGLVGDVSSTQSKNTKVFAGLDIGTGASCIFPLLGTSLHPDWTFIATEIDNTSYSAALINLQKNPHLIGRIKLKHVVDNQFFKGALDEESKSAITFSMCNPPFFANSDEIKPHPHAFCMGSPHEMIYPGGEVCFVSEMVDQSVTYKERIVWFTSMLGKKSSLRPLLAKMRSTKQVTYYCTTDFCQGQTKRWGIAWTFHEELRSAFESSEGVVTKVLGKRKAYRKRQLEFQININDSTSKLPEHATLCNDSLVC</sequence>
<evidence type="ECO:0000256" key="3">
    <source>
        <dbReference type="ARBA" id="ARBA00022679"/>
    </source>
</evidence>
<dbReference type="Pfam" id="PF05971">
    <property type="entry name" value="Methyltransf_10"/>
    <property type="match status" value="1"/>
</dbReference>
<keyword evidence="2 5" id="KW-0489">Methyltransferase</keyword>
<evidence type="ECO:0000313" key="7">
    <source>
        <dbReference type="EMBL" id="CCI10998.1"/>
    </source>
</evidence>
<dbReference type="GO" id="GO:0008168">
    <property type="term" value="F:methyltransferase activity"/>
    <property type="evidence" value="ECO:0007669"/>
    <property type="project" value="UniProtKB-UniRule"/>
</dbReference>
<evidence type="ECO:0000313" key="8">
    <source>
        <dbReference type="Proteomes" id="UP000053237"/>
    </source>
</evidence>
<dbReference type="InterPro" id="IPR010286">
    <property type="entry name" value="METTL16/RlmF"/>
</dbReference>
<evidence type="ECO:0000256" key="5">
    <source>
        <dbReference type="PIRNR" id="PIRNR037350"/>
    </source>
</evidence>
<dbReference type="AlphaFoldDB" id="A0A024FV26"/>
<feature type="binding site" evidence="6">
    <location>
        <position position="86"/>
    </location>
    <ligand>
        <name>S-adenosyl-L-methionine</name>
        <dbReference type="ChEBI" id="CHEBI:59789"/>
    </ligand>
</feature>
<dbReference type="SUPFAM" id="SSF53335">
    <property type="entry name" value="S-adenosyl-L-methionine-dependent methyltransferases"/>
    <property type="match status" value="1"/>
</dbReference>
<dbReference type="PIRSF" id="PIRSF037350">
    <property type="entry name" value="Mtase_ZK1128_prd"/>
    <property type="match status" value="1"/>
</dbReference>
<dbReference type="GO" id="GO:0005634">
    <property type="term" value="C:nucleus"/>
    <property type="evidence" value="ECO:0007669"/>
    <property type="project" value="TreeGrafter"/>
</dbReference>
<evidence type="ECO:0000256" key="4">
    <source>
        <dbReference type="ARBA" id="ARBA00022691"/>
    </source>
</evidence>
<dbReference type="OrthoDB" id="514248at2759"/>
<dbReference type="EC" id="2.1.1.-" evidence="5"/>
<feature type="binding site" evidence="6">
    <location>
        <position position="126"/>
    </location>
    <ligand>
        <name>S-adenosyl-L-methionine</name>
        <dbReference type="ChEBI" id="CHEBI:59789"/>
    </ligand>
</feature>
<dbReference type="PANTHER" id="PTHR13393">
    <property type="entry name" value="SAM-DEPENDENT METHYLTRANSFERASE"/>
    <property type="match status" value="1"/>
</dbReference>
<accession>A0A024FV26</accession>
<name>A0A024FV26_9STRA</name>
<keyword evidence="3 5" id="KW-0808">Transferase</keyword>
<dbReference type="InterPro" id="IPR029063">
    <property type="entry name" value="SAM-dependent_MTases_sf"/>
</dbReference>
<dbReference type="Gene3D" id="3.40.50.150">
    <property type="entry name" value="Vaccinia Virus protein VP39"/>
    <property type="match status" value="1"/>
</dbReference>
<feature type="binding site" evidence="6">
    <location>
        <position position="202"/>
    </location>
    <ligand>
        <name>S-adenosyl-L-methionine</name>
        <dbReference type="ChEBI" id="CHEBI:59789"/>
    </ligand>
</feature>
<keyword evidence="4 6" id="KW-0949">S-adenosyl-L-methionine</keyword>
<evidence type="ECO:0000256" key="1">
    <source>
        <dbReference type="ARBA" id="ARBA00005878"/>
    </source>
</evidence>
<comment type="similarity">
    <text evidence="1 5">Belongs to the methyltransferase superfamily. METTL16/RlmF family.</text>
</comment>
<dbReference type="InParanoid" id="A0A024FV26"/>
<feature type="binding site" evidence="6">
    <location>
        <position position="150"/>
    </location>
    <ligand>
        <name>S-adenosyl-L-methionine</name>
        <dbReference type="ChEBI" id="CHEBI:59789"/>
    </ligand>
</feature>
<gene>
    <name evidence="7" type="ORF">BN9_121970</name>
</gene>
<protein>
    <recommendedName>
        <fullName evidence="5">U6 small nuclear RNA (adenine-(43)-N(6))-methyltransferase</fullName>
        <ecNumber evidence="5">2.1.1.-</ecNumber>
    </recommendedName>
</protein>
<keyword evidence="8" id="KW-1185">Reference proteome</keyword>
<evidence type="ECO:0000256" key="6">
    <source>
        <dbReference type="PIRSR" id="PIRSR037350-1"/>
    </source>
</evidence>
<comment type="caution">
    <text evidence="7">The sequence shown here is derived from an EMBL/GenBank/DDBJ whole genome shotgun (WGS) entry which is preliminary data.</text>
</comment>
<proteinExistence type="inferred from homology"/>
<reference evidence="7 8" key="1">
    <citation type="submission" date="2012-05" db="EMBL/GenBank/DDBJ databases">
        <title>Recombination and specialization in a pathogen metapopulation.</title>
        <authorList>
            <person name="Gardiner A."/>
            <person name="Kemen E."/>
            <person name="Schultz-Larsen T."/>
            <person name="MacLean D."/>
            <person name="Van Oosterhout C."/>
            <person name="Jones J.D.G."/>
        </authorList>
    </citation>
    <scope>NUCLEOTIDE SEQUENCE [LARGE SCALE GENOMIC DNA]</scope>
    <source>
        <strain evidence="7 8">Ac Nc2</strain>
    </source>
</reference>
<dbReference type="Proteomes" id="UP000053237">
    <property type="component" value="Unassembled WGS sequence"/>
</dbReference>
<dbReference type="EMBL" id="CAIX01000503">
    <property type="protein sequence ID" value="CCI10998.1"/>
    <property type="molecule type" value="Genomic_DNA"/>
</dbReference>
<dbReference type="InterPro" id="IPR017182">
    <property type="entry name" value="METTL16/PsiM"/>
</dbReference>